<dbReference type="AlphaFoldDB" id="A0A098LEZ2"/>
<evidence type="ECO:0000313" key="2">
    <source>
        <dbReference type="Proteomes" id="UP000030185"/>
    </source>
</evidence>
<dbReference type="InterPro" id="IPR016181">
    <property type="entry name" value="Acyl_CoA_acyltransferase"/>
</dbReference>
<dbReference type="EMBL" id="BBLT01000005">
    <property type="protein sequence ID" value="GAL85531.1"/>
    <property type="molecule type" value="Genomic_DNA"/>
</dbReference>
<protein>
    <recommendedName>
        <fullName evidence="3">BioF2-like acetyltransferase domain-containing protein</fullName>
    </recommendedName>
</protein>
<accession>A0A098LEZ2</accession>
<proteinExistence type="predicted"/>
<comment type="caution">
    <text evidence="1">The sequence shown here is derived from an EMBL/GenBank/DDBJ whole genome shotgun (WGS) entry which is preliminary data.</text>
</comment>
<evidence type="ECO:0008006" key="3">
    <source>
        <dbReference type="Google" id="ProtNLM"/>
    </source>
</evidence>
<dbReference type="Gene3D" id="3.40.630.30">
    <property type="match status" value="1"/>
</dbReference>
<dbReference type="RefSeq" id="WP_045464274.1">
    <property type="nucleotide sequence ID" value="NZ_BBLT01000005.1"/>
</dbReference>
<organism evidence="1 2">
    <name type="scientific">Sporocytophaga myxococcoides</name>
    <dbReference type="NCBI Taxonomy" id="153721"/>
    <lineage>
        <taxon>Bacteria</taxon>
        <taxon>Pseudomonadati</taxon>
        <taxon>Bacteroidota</taxon>
        <taxon>Cytophagia</taxon>
        <taxon>Cytophagales</taxon>
        <taxon>Cytophagaceae</taxon>
        <taxon>Sporocytophaga</taxon>
    </lineage>
</organism>
<name>A0A098LEZ2_9BACT</name>
<dbReference type="STRING" id="153721.MYP_2760"/>
<sequence length="414" mass="48664">MKKLKDFVKCIKKEKDHFKTRRTPSQLAISIFDSIDYVPVDEWNKIVPQHKGLMRHPYLKSIENSSKEKEQSRYVLIYKDKKPVAAAIFHIVVITGEDYRCSDNKKHTLEKLTNSIKDKAKLRMLVCGHTHISGDHGFIYSSDITYKEAFHALADACYQIRRSEKLRGKINLQLIKDFYEDEFTTSGYLSVFKYRQFKVDPNMILKIRPEWKSFDDYLNAMNKKYRKKALTTIKKGAELKRKSLTAEEIQSNFDKIQMLYSNVADKAKVRINHFDVSYLYQLKLNLKEEFELVAYYLNEEMVAFNTFIYWGDKCEAHVIGNNYDLNNQYCIYPNILYDYVKGTIEKKKSMLILGRTAMEMKSNIGAEPAEMCCYVRHSGPLFNRALKPVFHYIKQTEWTQRSPFKEGDTVDCDN</sequence>
<keyword evidence="2" id="KW-1185">Reference proteome</keyword>
<reference evidence="1 2" key="1">
    <citation type="submission" date="2014-09" db="EMBL/GenBank/DDBJ databases">
        <title>Sporocytophaga myxococcoides PG-01 genome sequencing.</title>
        <authorList>
            <person name="Liu L."/>
            <person name="Gao P.J."/>
            <person name="Chen G.J."/>
            <person name="Wang L.S."/>
        </authorList>
    </citation>
    <scope>NUCLEOTIDE SEQUENCE [LARGE SCALE GENOMIC DNA]</scope>
    <source>
        <strain evidence="1 2">PG-01</strain>
    </source>
</reference>
<dbReference type="eggNOG" id="COG3146">
    <property type="taxonomic scope" value="Bacteria"/>
</dbReference>
<dbReference type="SUPFAM" id="SSF55729">
    <property type="entry name" value="Acyl-CoA N-acyltransferases (Nat)"/>
    <property type="match status" value="1"/>
</dbReference>
<dbReference type="Proteomes" id="UP000030185">
    <property type="component" value="Unassembled WGS sequence"/>
</dbReference>
<evidence type="ECO:0000313" key="1">
    <source>
        <dbReference type="EMBL" id="GAL85531.1"/>
    </source>
</evidence>
<gene>
    <name evidence="1" type="ORF">MYP_2760</name>
</gene>